<evidence type="ECO:0000313" key="4">
    <source>
        <dbReference type="Proteomes" id="UP000829685"/>
    </source>
</evidence>
<protein>
    <submittedName>
        <fullName evidence="3">Uncharacterized protein</fullName>
    </submittedName>
</protein>
<feature type="transmembrane region" description="Helical" evidence="1">
    <location>
        <begin position="35"/>
        <end position="54"/>
    </location>
</feature>
<gene>
    <name evidence="3" type="ORF">JX265_010378</name>
</gene>
<sequence>MLPAVALVSSLFAVYYLDSAPIRYPGDGPIAEGFNFLQGMFLSFGTPFLAWNAAANSRGMLRYLAIAVASTPSLVFFTLANSQPTVGLLWGSLGFWWALGLFTTKSQDLQAGLQWLGRAVLMKIVEASSKSAAQIAN</sequence>
<comment type="caution">
    <text evidence="3">The sequence shown here is derived from an EMBL/GenBank/DDBJ whole genome shotgun (WGS) entry which is preliminary data.</text>
</comment>
<keyword evidence="2" id="KW-0732">Signal</keyword>
<dbReference type="EMBL" id="JAFIMR010000034">
    <property type="protein sequence ID" value="KAI1859375.1"/>
    <property type="molecule type" value="Genomic_DNA"/>
</dbReference>
<dbReference type="AlphaFoldDB" id="A0A9P9WE81"/>
<name>A0A9P9WE81_9PEZI</name>
<feature type="signal peptide" evidence="2">
    <location>
        <begin position="1"/>
        <end position="19"/>
    </location>
</feature>
<evidence type="ECO:0000256" key="2">
    <source>
        <dbReference type="SAM" id="SignalP"/>
    </source>
</evidence>
<proteinExistence type="predicted"/>
<keyword evidence="4" id="KW-1185">Reference proteome</keyword>
<accession>A0A9P9WE81</accession>
<organism evidence="3 4">
    <name type="scientific">Neoarthrinium moseri</name>
    <dbReference type="NCBI Taxonomy" id="1658444"/>
    <lineage>
        <taxon>Eukaryota</taxon>
        <taxon>Fungi</taxon>
        <taxon>Dikarya</taxon>
        <taxon>Ascomycota</taxon>
        <taxon>Pezizomycotina</taxon>
        <taxon>Sordariomycetes</taxon>
        <taxon>Xylariomycetidae</taxon>
        <taxon>Amphisphaeriales</taxon>
        <taxon>Apiosporaceae</taxon>
        <taxon>Neoarthrinium</taxon>
    </lineage>
</organism>
<keyword evidence="1" id="KW-0812">Transmembrane</keyword>
<feature type="transmembrane region" description="Helical" evidence="1">
    <location>
        <begin position="86"/>
        <end position="104"/>
    </location>
</feature>
<feature type="chain" id="PRO_5040159365" evidence="2">
    <location>
        <begin position="20"/>
        <end position="137"/>
    </location>
</feature>
<evidence type="ECO:0000313" key="3">
    <source>
        <dbReference type="EMBL" id="KAI1859375.1"/>
    </source>
</evidence>
<evidence type="ECO:0000256" key="1">
    <source>
        <dbReference type="SAM" id="Phobius"/>
    </source>
</evidence>
<keyword evidence="1" id="KW-0472">Membrane</keyword>
<dbReference type="Proteomes" id="UP000829685">
    <property type="component" value="Unassembled WGS sequence"/>
</dbReference>
<keyword evidence="1" id="KW-1133">Transmembrane helix</keyword>
<feature type="transmembrane region" description="Helical" evidence="1">
    <location>
        <begin position="61"/>
        <end position="80"/>
    </location>
</feature>
<reference evidence="3" key="1">
    <citation type="submission" date="2021-03" db="EMBL/GenBank/DDBJ databases">
        <title>Revisited historic fungal species revealed as producer of novel bioactive compounds through whole genome sequencing and comparative genomics.</title>
        <authorList>
            <person name="Vignolle G.A."/>
            <person name="Hochenegger N."/>
            <person name="Mach R.L."/>
            <person name="Mach-Aigner A.R."/>
            <person name="Javad Rahimi M."/>
            <person name="Salim K.A."/>
            <person name="Chan C.M."/>
            <person name="Lim L.B.L."/>
            <person name="Cai F."/>
            <person name="Druzhinina I.S."/>
            <person name="U'Ren J.M."/>
            <person name="Derntl C."/>
        </authorList>
    </citation>
    <scope>NUCLEOTIDE SEQUENCE</scope>
    <source>
        <strain evidence="3">TUCIM 5799</strain>
    </source>
</reference>